<gene>
    <name evidence="1" type="ORF">RFI_28431</name>
</gene>
<keyword evidence="2" id="KW-1185">Reference proteome</keyword>
<comment type="caution">
    <text evidence="1">The sequence shown here is derived from an EMBL/GenBank/DDBJ whole genome shotgun (WGS) entry which is preliminary data.</text>
</comment>
<protein>
    <submittedName>
        <fullName evidence="1">GTP binding protein (SPG1)</fullName>
    </submittedName>
</protein>
<evidence type="ECO:0000313" key="2">
    <source>
        <dbReference type="Proteomes" id="UP000023152"/>
    </source>
</evidence>
<organism evidence="1 2">
    <name type="scientific">Reticulomyxa filosa</name>
    <dbReference type="NCBI Taxonomy" id="46433"/>
    <lineage>
        <taxon>Eukaryota</taxon>
        <taxon>Sar</taxon>
        <taxon>Rhizaria</taxon>
        <taxon>Retaria</taxon>
        <taxon>Foraminifera</taxon>
        <taxon>Monothalamids</taxon>
        <taxon>Reticulomyxidae</taxon>
        <taxon>Reticulomyxa</taxon>
    </lineage>
</organism>
<reference evidence="1 2" key="1">
    <citation type="journal article" date="2013" name="Curr. Biol.">
        <title>The Genome of the Foraminiferan Reticulomyxa filosa.</title>
        <authorList>
            <person name="Glockner G."/>
            <person name="Hulsmann N."/>
            <person name="Schleicher M."/>
            <person name="Noegel A.A."/>
            <person name="Eichinger L."/>
            <person name="Gallinger C."/>
            <person name="Pawlowski J."/>
            <person name="Sierra R."/>
            <person name="Euteneuer U."/>
            <person name="Pillet L."/>
            <person name="Moustafa A."/>
            <person name="Platzer M."/>
            <person name="Groth M."/>
            <person name="Szafranski K."/>
            <person name="Schliwa M."/>
        </authorList>
    </citation>
    <scope>NUCLEOTIDE SEQUENCE [LARGE SCALE GENOMIC DNA]</scope>
</reference>
<dbReference type="OrthoDB" id="6585768at2759"/>
<accession>X6M5R2</accession>
<evidence type="ECO:0000313" key="1">
    <source>
        <dbReference type="EMBL" id="ETO08956.1"/>
    </source>
</evidence>
<dbReference type="AlphaFoldDB" id="X6M5R2"/>
<dbReference type="Proteomes" id="UP000023152">
    <property type="component" value="Unassembled WGS sequence"/>
</dbReference>
<dbReference type="EMBL" id="ASPP01024517">
    <property type="protein sequence ID" value="ETO08956.1"/>
    <property type="molecule type" value="Genomic_DNA"/>
</dbReference>
<sequence>MMEARNNKTRKEVNLQESDIEKLCECERDFVRHYHFDQNCWRYILTVFRSFVFISSVHELYIFFMLKKNNVIFFIITLMYTYKKKKKDIIVQQRTLVRSLIDIAPEEEEEEEKKKKIPNKVNLLGYLQIEKITLMMKYIDETLGVNFMEKTIHLKNVDIDISICSEVKKIKYVLLERNMICLMDFQIRIKQQLTTQSQKFAQKMRIPLLYCSSIKSINVATIFQFIVELFKFSGHIKHINDNYLTGHILKYNPQVVFIF</sequence>
<proteinExistence type="predicted"/>
<name>X6M5R2_RETFI</name>